<feature type="transmembrane region" description="Helical" evidence="1">
    <location>
        <begin position="6"/>
        <end position="28"/>
    </location>
</feature>
<dbReference type="Proteomes" id="UP000026923">
    <property type="component" value="Unassembled WGS sequence"/>
</dbReference>
<keyword evidence="1" id="KW-1133">Transmembrane helix</keyword>
<gene>
    <name evidence="2" type="ORF">B597_001675</name>
</gene>
<keyword evidence="1" id="KW-0812">Transmembrane</keyword>
<proteinExistence type="predicted"/>
<evidence type="ECO:0000313" key="3">
    <source>
        <dbReference type="Proteomes" id="UP000026923"/>
    </source>
</evidence>
<organism evidence="2 3">
    <name type="scientific">Stutzerimonas stutzeri KOS6</name>
    <dbReference type="NCBI Taxonomy" id="1218352"/>
    <lineage>
        <taxon>Bacteria</taxon>
        <taxon>Pseudomonadati</taxon>
        <taxon>Pseudomonadota</taxon>
        <taxon>Gammaproteobacteria</taxon>
        <taxon>Pseudomonadales</taxon>
        <taxon>Pseudomonadaceae</taxon>
        <taxon>Stutzerimonas</taxon>
    </lineage>
</organism>
<accession>A0A061JWP1</accession>
<evidence type="ECO:0000256" key="1">
    <source>
        <dbReference type="SAM" id="Phobius"/>
    </source>
</evidence>
<name>A0A061JWP1_STUST</name>
<comment type="caution">
    <text evidence="2">The sequence shown here is derived from an EMBL/GenBank/DDBJ whole genome shotgun (WGS) entry which is preliminary data.</text>
</comment>
<dbReference type="AlphaFoldDB" id="A0A061JWP1"/>
<protein>
    <recommendedName>
        <fullName evidence="4">Cellulose biosynthesis protein BcsF</fullName>
    </recommendedName>
</protein>
<evidence type="ECO:0000313" key="2">
    <source>
        <dbReference type="EMBL" id="EWC43335.1"/>
    </source>
</evidence>
<sequence>MTSGSLLELALLFIGVGALLGWLLASCWQPLLARLDRLLPPRHLRRTGVRYRSERTREERS</sequence>
<dbReference type="RefSeq" id="WP_024162000.1">
    <property type="nucleotide sequence ID" value="NZ_KK020676.1"/>
</dbReference>
<dbReference type="EMBL" id="AMCZ02000001">
    <property type="protein sequence ID" value="EWC43335.1"/>
    <property type="molecule type" value="Genomic_DNA"/>
</dbReference>
<dbReference type="HOGENOM" id="CLU_208566_0_0_6"/>
<keyword evidence="1" id="KW-0472">Membrane</keyword>
<reference evidence="2 3" key="1">
    <citation type="journal article" date="2013" name="Genome Announc.">
        <title>Draft Genome of the Nitrogen-Fixing Bacterium Pseudomonas stutzeri Strain KOS6 Isolated from Industrial Hydrocarbon Sludge.</title>
        <authorList>
            <person name="Grigoryeva T.V."/>
            <person name="Laikov A.V."/>
            <person name="Naumova R.P."/>
            <person name="Manolov A.I."/>
            <person name="Larin A.K."/>
            <person name="Karpova I.Y."/>
            <person name="Semashko T.A."/>
            <person name="Alexeev D.G."/>
            <person name="Kostryukova E.S."/>
            <person name="Muller R."/>
            <person name="Govorun V.M."/>
        </authorList>
    </citation>
    <scope>NUCLEOTIDE SEQUENCE [LARGE SCALE GENOMIC DNA]</scope>
    <source>
        <strain evidence="2 3">KOS6</strain>
    </source>
</reference>
<evidence type="ECO:0008006" key="4">
    <source>
        <dbReference type="Google" id="ProtNLM"/>
    </source>
</evidence>